<feature type="compositionally biased region" description="Polar residues" evidence="3">
    <location>
        <begin position="175"/>
        <end position="202"/>
    </location>
</feature>
<keyword evidence="1" id="KW-0479">Metal-binding</keyword>
<protein>
    <submittedName>
        <fullName evidence="5">Fungal specific transcription factor</fullName>
    </submittedName>
</protein>
<feature type="compositionally biased region" description="Low complexity" evidence="3">
    <location>
        <begin position="874"/>
        <end position="895"/>
    </location>
</feature>
<evidence type="ECO:0000313" key="6">
    <source>
        <dbReference type="Proteomes" id="UP000383932"/>
    </source>
</evidence>
<dbReference type="InterPro" id="IPR036864">
    <property type="entry name" value="Zn2-C6_fun-type_DNA-bd_sf"/>
</dbReference>
<dbReference type="SUPFAM" id="SSF57701">
    <property type="entry name" value="Zn2/Cys6 DNA-binding domain"/>
    <property type="match status" value="1"/>
</dbReference>
<dbReference type="Proteomes" id="UP000383932">
    <property type="component" value="Unassembled WGS sequence"/>
</dbReference>
<proteinExistence type="predicted"/>
<gene>
    <name evidence="5" type="ORF">CTheo_774</name>
</gene>
<keyword evidence="6" id="KW-1185">Reference proteome</keyword>
<dbReference type="InterPro" id="IPR001138">
    <property type="entry name" value="Zn2Cys6_DnaBD"/>
</dbReference>
<organism evidence="5 6">
    <name type="scientific">Ceratobasidium theobromae</name>
    <dbReference type="NCBI Taxonomy" id="1582974"/>
    <lineage>
        <taxon>Eukaryota</taxon>
        <taxon>Fungi</taxon>
        <taxon>Dikarya</taxon>
        <taxon>Basidiomycota</taxon>
        <taxon>Agaricomycotina</taxon>
        <taxon>Agaricomycetes</taxon>
        <taxon>Cantharellales</taxon>
        <taxon>Ceratobasidiaceae</taxon>
        <taxon>Ceratobasidium</taxon>
    </lineage>
</organism>
<evidence type="ECO:0000256" key="2">
    <source>
        <dbReference type="ARBA" id="ARBA00023242"/>
    </source>
</evidence>
<evidence type="ECO:0000256" key="1">
    <source>
        <dbReference type="ARBA" id="ARBA00022723"/>
    </source>
</evidence>
<feature type="compositionally biased region" description="Basic and acidic residues" evidence="3">
    <location>
        <begin position="726"/>
        <end position="735"/>
    </location>
</feature>
<dbReference type="GO" id="GO:0000981">
    <property type="term" value="F:DNA-binding transcription factor activity, RNA polymerase II-specific"/>
    <property type="evidence" value="ECO:0007669"/>
    <property type="project" value="InterPro"/>
</dbReference>
<dbReference type="PANTHER" id="PTHR46910:SF38">
    <property type="entry name" value="ZN(2)-C6 FUNGAL-TYPE DOMAIN-CONTAINING PROTEIN"/>
    <property type="match status" value="1"/>
</dbReference>
<dbReference type="Gene3D" id="4.10.240.10">
    <property type="entry name" value="Zn(2)-C6 fungal-type DNA-binding domain"/>
    <property type="match status" value="1"/>
</dbReference>
<dbReference type="Pfam" id="PF04082">
    <property type="entry name" value="Fungal_trans"/>
    <property type="match status" value="1"/>
</dbReference>
<feature type="region of interest" description="Disordered" evidence="3">
    <location>
        <begin position="167"/>
        <end position="213"/>
    </location>
</feature>
<accession>A0A5N5QVZ2</accession>
<dbReference type="AlphaFoldDB" id="A0A5N5QVZ2"/>
<feature type="region of interest" description="Disordered" evidence="3">
    <location>
        <begin position="718"/>
        <end position="818"/>
    </location>
</feature>
<feature type="domain" description="Xylanolytic transcriptional activator regulatory" evidence="4">
    <location>
        <begin position="417"/>
        <end position="491"/>
    </location>
</feature>
<feature type="region of interest" description="Disordered" evidence="3">
    <location>
        <begin position="874"/>
        <end position="910"/>
    </location>
</feature>
<dbReference type="GO" id="GO:0008270">
    <property type="term" value="F:zinc ion binding"/>
    <property type="evidence" value="ECO:0007669"/>
    <property type="project" value="InterPro"/>
</dbReference>
<dbReference type="EMBL" id="SSOP01000006">
    <property type="protein sequence ID" value="KAB5595761.1"/>
    <property type="molecule type" value="Genomic_DNA"/>
</dbReference>
<feature type="region of interest" description="Disordered" evidence="3">
    <location>
        <begin position="968"/>
        <end position="1002"/>
    </location>
</feature>
<evidence type="ECO:0000256" key="3">
    <source>
        <dbReference type="SAM" id="MobiDB-lite"/>
    </source>
</evidence>
<evidence type="ECO:0000259" key="4">
    <source>
        <dbReference type="SMART" id="SM00906"/>
    </source>
</evidence>
<dbReference type="CDD" id="cd00067">
    <property type="entry name" value="GAL4"/>
    <property type="match status" value="1"/>
</dbReference>
<keyword evidence="2" id="KW-0539">Nucleus</keyword>
<dbReference type="InterPro" id="IPR050987">
    <property type="entry name" value="AtrR-like"/>
</dbReference>
<comment type="caution">
    <text evidence="5">The sequence shown here is derived from an EMBL/GenBank/DDBJ whole genome shotgun (WGS) entry which is preliminary data.</text>
</comment>
<feature type="region of interest" description="Disordered" evidence="3">
    <location>
        <begin position="45"/>
        <end position="76"/>
    </location>
</feature>
<dbReference type="InterPro" id="IPR007219">
    <property type="entry name" value="XnlR_reg_dom"/>
</dbReference>
<dbReference type="PANTHER" id="PTHR46910">
    <property type="entry name" value="TRANSCRIPTION FACTOR PDR1"/>
    <property type="match status" value="1"/>
</dbReference>
<dbReference type="SMART" id="SM00906">
    <property type="entry name" value="Fungal_trans"/>
    <property type="match status" value="1"/>
</dbReference>
<dbReference type="GO" id="GO:0006351">
    <property type="term" value="P:DNA-templated transcription"/>
    <property type="evidence" value="ECO:0007669"/>
    <property type="project" value="InterPro"/>
</dbReference>
<evidence type="ECO:0000313" key="5">
    <source>
        <dbReference type="EMBL" id="KAB5595761.1"/>
    </source>
</evidence>
<dbReference type="GO" id="GO:0003677">
    <property type="term" value="F:DNA binding"/>
    <property type="evidence" value="ECO:0007669"/>
    <property type="project" value="InterPro"/>
</dbReference>
<sequence length="1002" mass="110847">MLPHLDKCLSADTFVAEPSPRSLEGAVFTTVTTTGVPQLSSLTFNNPYCPTRTRPKAHMSSAEDDDETQRGLEGGNVKKRRVQRACDVCRRKKVRCDGATRSLTFISLLSPHGPRSYVEAAKKRGPPKGYVESLENRLEKMERLLQRLCPGADFTQSLGQHLTREQWEAQRGGVRTSSKSKPQPTAQTPTNILSGTRGTITSPPDPPKEDDLISSDEESNLVNGMQKLAVTTFERRFHGKSSGLMLVKAARSLKQEYVNAENIDVDQPQQNRRPEFWRANPWEWIDTEDPLWKDKVQPPPQDLRDALIDLFFEHVNAFFPLLHRPLFENHIRDELQFKDSAFACVLLLVCAVGSRWSNDPRVFLGQDEQLQHSAGWKYFEQVQFLRRSLLTPPKLFDLQIMALAVMFLQGTSAPHSAWTVAGIGIRIAQDVGAHRRKVYRGGQGSIEDELWKRAFWILVVHDRVTSSALGRPCAIQDEDSDVGFPVEVDDEYWPHAQTDPSFIPAQPTGVPPRVAFFNCYLKLIQILGFALRTIYSINKSKILLGFVGPQWEQHIVAELDSALNKWIDSVPDHLRWDPNRENSLFFDQSATLYSTYYHVQILIHRPFIPSPRKPSPLSFPSLAICTTAARSCSHVLELQRRRSQTILPGVMVAAFTSGIVLLINVWGQKKSGGTADPNGQIKDVHKCMDVLRSNECRWHSAGRLWDILYELASFGDLPLPQPSPKDSNKRERDAETSPGAAHTSSSSDHTPSPGGPPRPIAKPRSVLNKSNVHAVQQAQQAQQPQVQTRYAPPQAQSAPYTHGHSLPTPTAHVQPFGVGNLPVNTAELGSMHHLPPDFMFQQENNPLHGIWHEQSHDPLVSLFGSAGVQGYAGPASGPDAGAGYYPQAGAAQSRPQAPPPQQRQPQQPAMGYGYMGAEQPTGFVPGVPAQPFIGGGTFEMWQQAPPGFEVGDWGAMLSQDMAMGAGQGGMGGTMSPGDARAGTSHGVPQMQPHGQPYHNQPQ</sequence>
<reference evidence="5 6" key="1">
    <citation type="journal article" date="2019" name="Fungal Biol. Biotechnol.">
        <title>Draft genome sequence of fastidious pathogen Ceratobasidium theobromae, which causes vascular-streak dieback in Theobroma cacao.</title>
        <authorList>
            <person name="Ali S.S."/>
            <person name="Asman A."/>
            <person name="Shao J."/>
            <person name="Firmansyah A.P."/>
            <person name="Susilo A.W."/>
            <person name="Rosmana A."/>
            <person name="McMahon P."/>
            <person name="Junaid M."/>
            <person name="Guest D."/>
            <person name="Kheng T.Y."/>
            <person name="Meinhardt L.W."/>
            <person name="Bailey B.A."/>
        </authorList>
    </citation>
    <scope>NUCLEOTIDE SEQUENCE [LARGE SCALE GENOMIC DNA]</scope>
    <source>
        <strain evidence="5 6">CT2</strain>
    </source>
</reference>
<feature type="compositionally biased region" description="Low complexity" evidence="3">
    <location>
        <begin position="772"/>
        <end position="787"/>
    </location>
</feature>
<dbReference type="CDD" id="cd12148">
    <property type="entry name" value="fungal_TF_MHR"/>
    <property type="match status" value="1"/>
</dbReference>
<dbReference type="OrthoDB" id="4456959at2759"/>
<name>A0A5N5QVZ2_9AGAM</name>
<feature type="compositionally biased region" description="Low complexity" evidence="3">
    <location>
        <begin position="742"/>
        <end position="752"/>
    </location>
</feature>